<dbReference type="OrthoDB" id="5544992at2759"/>
<dbReference type="PANTHER" id="PTHR34222">
    <property type="entry name" value="GAG_PRE-INTEGRS DOMAIN-CONTAINING PROTEIN"/>
    <property type="match status" value="1"/>
</dbReference>
<protein>
    <recommendedName>
        <fullName evidence="3">CCHC-type domain-containing protein</fullName>
    </recommendedName>
</protein>
<keyword evidence="2" id="KW-1185">Reference proteome</keyword>
<evidence type="ECO:0000313" key="1">
    <source>
        <dbReference type="EMBL" id="GAV82939.1"/>
    </source>
</evidence>
<dbReference type="AlphaFoldDB" id="A0A1Q3CRS0"/>
<gene>
    <name evidence="1" type="ORF">CFOL_v3_26390</name>
</gene>
<dbReference type="Proteomes" id="UP000187406">
    <property type="component" value="Unassembled WGS sequence"/>
</dbReference>
<accession>A0A1Q3CRS0</accession>
<comment type="caution">
    <text evidence="1">The sequence shown here is derived from an EMBL/GenBank/DDBJ whole genome shotgun (WGS) entry which is preliminary data.</text>
</comment>
<dbReference type="InParanoid" id="A0A1Q3CRS0"/>
<sequence>CECQSFKAYLEHDQQQKLLQFLMGLNESYGSIRSQILMMSPLPSVGQAFSLISHKESHRGIIARTNSHGNVPVVFYSNKVKYATVICEHCNWSGHTKENCYRLIEYPPRHRLYKGQKGGDHNGLNQRIQRTVRSMWLTTTFQNPIVVSTLISMHPGCSLNWINIIKFRSCSTTMAQ</sequence>
<feature type="non-terminal residue" evidence="1">
    <location>
        <position position="1"/>
    </location>
</feature>
<dbReference type="EMBL" id="BDDD01002758">
    <property type="protein sequence ID" value="GAV82939.1"/>
    <property type="molecule type" value="Genomic_DNA"/>
</dbReference>
<reference evidence="2" key="1">
    <citation type="submission" date="2016-04" db="EMBL/GenBank/DDBJ databases">
        <title>Cephalotus genome sequencing.</title>
        <authorList>
            <person name="Fukushima K."/>
            <person name="Hasebe M."/>
            <person name="Fang X."/>
        </authorList>
    </citation>
    <scope>NUCLEOTIDE SEQUENCE [LARGE SCALE GENOMIC DNA]</scope>
    <source>
        <strain evidence="2">cv. St1</strain>
    </source>
</reference>
<evidence type="ECO:0008006" key="3">
    <source>
        <dbReference type="Google" id="ProtNLM"/>
    </source>
</evidence>
<evidence type="ECO:0000313" key="2">
    <source>
        <dbReference type="Proteomes" id="UP000187406"/>
    </source>
</evidence>
<organism evidence="1 2">
    <name type="scientific">Cephalotus follicularis</name>
    <name type="common">Albany pitcher plant</name>
    <dbReference type="NCBI Taxonomy" id="3775"/>
    <lineage>
        <taxon>Eukaryota</taxon>
        <taxon>Viridiplantae</taxon>
        <taxon>Streptophyta</taxon>
        <taxon>Embryophyta</taxon>
        <taxon>Tracheophyta</taxon>
        <taxon>Spermatophyta</taxon>
        <taxon>Magnoliopsida</taxon>
        <taxon>eudicotyledons</taxon>
        <taxon>Gunneridae</taxon>
        <taxon>Pentapetalae</taxon>
        <taxon>rosids</taxon>
        <taxon>fabids</taxon>
        <taxon>Oxalidales</taxon>
        <taxon>Cephalotaceae</taxon>
        <taxon>Cephalotus</taxon>
    </lineage>
</organism>
<name>A0A1Q3CRS0_CEPFO</name>
<proteinExistence type="predicted"/>
<dbReference type="PANTHER" id="PTHR34222:SF97">
    <property type="entry name" value="CATALYTIC REGION, PUTATIVE-RELATED"/>
    <property type="match status" value="1"/>
</dbReference>